<name>A0A8T0F5B8_ARGBR</name>
<accession>A0A8T0F5B8</accession>
<dbReference type="AlphaFoldDB" id="A0A8T0F5B8"/>
<evidence type="ECO:0000256" key="1">
    <source>
        <dbReference type="SAM" id="MobiDB-lite"/>
    </source>
</evidence>
<keyword evidence="3" id="KW-1185">Reference proteome</keyword>
<protein>
    <submittedName>
        <fullName evidence="2">Uncharacterized protein</fullName>
    </submittedName>
</protein>
<sequence>MSDCPTRRQNAATVSKNACSDRGEEGKCDTPKLSNKLSKINSEFSLSDDDEIIFFPFSRDRSFEDNVAACKVIIKATDEAMNVIENAYKALLSPDVEIPN</sequence>
<organism evidence="2 3">
    <name type="scientific">Argiope bruennichi</name>
    <name type="common">Wasp spider</name>
    <name type="synonym">Aranea bruennichi</name>
    <dbReference type="NCBI Taxonomy" id="94029"/>
    <lineage>
        <taxon>Eukaryota</taxon>
        <taxon>Metazoa</taxon>
        <taxon>Ecdysozoa</taxon>
        <taxon>Arthropoda</taxon>
        <taxon>Chelicerata</taxon>
        <taxon>Arachnida</taxon>
        <taxon>Araneae</taxon>
        <taxon>Araneomorphae</taxon>
        <taxon>Entelegynae</taxon>
        <taxon>Araneoidea</taxon>
        <taxon>Araneidae</taxon>
        <taxon>Argiope</taxon>
    </lineage>
</organism>
<dbReference type="Proteomes" id="UP000807504">
    <property type="component" value="Unassembled WGS sequence"/>
</dbReference>
<proteinExistence type="predicted"/>
<feature type="compositionally biased region" description="Polar residues" evidence="1">
    <location>
        <begin position="7"/>
        <end position="18"/>
    </location>
</feature>
<gene>
    <name evidence="2" type="ORF">HNY73_010996</name>
</gene>
<feature type="region of interest" description="Disordered" evidence="1">
    <location>
        <begin position="1"/>
        <end position="30"/>
    </location>
</feature>
<comment type="caution">
    <text evidence="2">The sequence shown here is derived from an EMBL/GenBank/DDBJ whole genome shotgun (WGS) entry which is preliminary data.</text>
</comment>
<dbReference type="EMBL" id="JABXBU010000030">
    <property type="protein sequence ID" value="KAF8785465.1"/>
    <property type="molecule type" value="Genomic_DNA"/>
</dbReference>
<feature type="compositionally biased region" description="Basic and acidic residues" evidence="1">
    <location>
        <begin position="19"/>
        <end position="30"/>
    </location>
</feature>
<reference evidence="2" key="1">
    <citation type="journal article" date="2020" name="bioRxiv">
        <title>Chromosome-level reference genome of the European wasp spider Argiope bruennichi: a resource for studies on range expansion and evolutionary adaptation.</title>
        <authorList>
            <person name="Sheffer M.M."/>
            <person name="Hoppe A."/>
            <person name="Krehenwinkel H."/>
            <person name="Uhl G."/>
            <person name="Kuss A.W."/>
            <person name="Jensen L."/>
            <person name="Jensen C."/>
            <person name="Gillespie R.G."/>
            <person name="Hoff K.J."/>
            <person name="Prost S."/>
        </authorList>
    </citation>
    <scope>NUCLEOTIDE SEQUENCE</scope>
</reference>
<reference evidence="2" key="2">
    <citation type="submission" date="2020-06" db="EMBL/GenBank/DDBJ databases">
        <authorList>
            <person name="Sheffer M."/>
        </authorList>
    </citation>
    <scope>NUCLEOTIDE SEQUENCE</scope>
</reference>
<evidence type="ECO:0000313" key="3">
    <source>
        <dbReference type="Proteomes" id="UP000807504"/>
    </source>
</evidence>
<evidence type="ECO:0000313" key="2">
    <source>
        <dbReference type="EMBL" id="KAF8785465.1"/>
    </source>
</evidence>